<keyword evidence="4" id="KW-1185">Reference proteome</keyword>
<dbReference type="Proteomes" id="UP000836402">
    <property type="component" value="Unassembled WGS sequence"/>
</dbReference>
<evidence type="ECO:0000313" key="3">
    <source>
        <dbReference type="Proteomes" id="UP000077671"/>
    </source>
</evidence>
<dbReference type="SUPFAM" id="SSF48452">
    <property type="entry name" value="TPR-like"/>
    <property type="match status" value="1"/>
</dbReference>
<reference evidence="1" key="3">
    <citation type="submission" date="2020-10" db="EMBL/GenBank/DDBJ databases">
        <authorList>
            <person name="Sedaghatjoo S."/>
        </authorList>
    </citation>
    <scope>NUCLEOTIDE SEQUENCE</scope>
    <source>
        <strain evidence="1">AZH3</strain>
    </source>
</reference>
<organism evidence="2 3">
    <name type="scientific">Tilletia caries</name>
    <name type="common">wheat bunt fungus</name>
    <dbReference type="NCBI Taxonomy" id="13290"/>
    <lineage>
        <taxon>Eukaryota</taxon>
        <taxon>Fungi</taxon>
        <taxon>Dikarya</taxon>
        <taxon>Basidiomycota</taxon>
        <taxon>Ustilaginomycotina</taxon>
        <taxon>Exobasidiomycetes</taxon>
        <taxon>Tilletiales</taxon>
        <taxon>Tilletiaceae</taxon>
        <taxon>Tilletia</taxon>
    </lineage>
</organism>
<dbReference type="Gene3D" id="1.25.40.10">
    <property type="entry name" value="Tetratricopeptide repeat domain"/>
    <property type="match status" value="1"/>
</dbReference>
<dbReference type="Proteomes" id="UP000077671">
    <property type="component" value="Unassembled WGS sequence"/>
</dbReference>
<proteinExistence type="predicted"/>
<comment type="caution">
    <text evidence="2">The sequence shown here is derived from an EMBL/GenBank/DDBJ whole genome shotgun (WGS) entry which is preliminary data.</text>
</comment>
<sequence length="248" mass="27720">MQNIDQFELRQGDRDETAVETLQENVAKIRTQRQAQPQFEVEQALAIALVNYSNALRNAKKLGQALAAVQESVSIWRFMHETWPQEVEANLASTLRIFCVRLGEVGRDEEAVKAAEESIRLYRSLRKAKPEAFGRSLAITLMIYSNSLSRSKKIEDALQAIEEKQSAPADGIYAKAVMIQSCLLAEVHRTSDALTSIAEARSILCSLDEKVAKGLIWRPIWLAATGRNEEMAVSSSRRATGRENSSRN</sequence>
<accession>A0A177V767</accession>
<gene>
    <name evidence="2" type="ORF">A4X03_0g6819</name>
    <name evidence="1" type="ORF">JKIAZH3_G3519</name>
</gene>
<name>A0A177V767_9BASI</name>
<evidence type="ECO:0008006" key="5">
    <source>
        <dbReference type="Google" id="ProtNLM"/>
    </source>
</evidence>
<dbReference type="InterPro" id="IPR011990">
    <property type="entry name" value="TPR-like_helical_dom_sf"/>
</dbReference>
<evidence type="ECO:0000313" key="4">
    <source>
        <dbReference type="Proteomes" id="UP000836402"/>
    </source>
</evidence>
<reference evidence="2" key="2">
    <citation type="journal article" date="2019" name="IMA Fungus">
        <title>Genome sequencing and comparison of five Tilletia species to identify candidate genes for the detection of regulated species infecting wheat.</title>
        <authorList>
            <person name="Nguyen H.D.T."/>
            <person name="Sultana T."/>
            <person name="Kesanakurti P."/>
            <person name="Hambleton S."/>
        </authorList>
    </citation>
    <scope>NUCLEOTIDE SEQUENCE</scope>
    <source>
        <strain evidence="2">DAOMC 238032</strain>
    </source>
</reference>
<evidence type="ECO:0000313" key="1">
    <source>
        <dbReference type="EMBL" id="CAD6929030.1"/>
    </source>
</evidence>
<evidence type="ECO:0000313" key="2">
    <source>
        <dbReference type="EMBL" id="KAE8248292.1"/>
    </source>
</evidence>
<dbReference type="AlphaFoldDB" id="A0A177V767"/>
<protein>
    <recommendedName>
        <fullName evidence="5">MalT-like TPR region domain-containing protein</fullName>
    </recommendedName>
</protein>
<reference evidence="2" key="1">
    <citation type="submission" date="2016-04" db="EMBL/GenBank/DDBJ databases">
        <authorList>
            <person name="Nguyen H.D."/>
            <person name="Kesanakurti P."/>
            <person name="Cullis J."/>
            <person name="Levesque C.A."/>
            <person name="Hambleton S."/>
        </authorList>
    </citation>
    <scope>NUCLEOTIDE SEQUENCE</scope>
    <source>
        <strain evidence="2">DAOMC 238032</strain>
    </source>
</reference>
<dbReference type="EMBL" id="CAJHJG010003270">
    <property type="protein sequence ID" value="CAD6929030.1"/>
    <property type="molecule type" value="Genomic_DNA"/>
</dbReference>
<dbReference type="EMBL" id="LWDD02001413">
    <property type="protein sequence ID" value="KAE8248292.1"/>
    <property type="molecule type" value="Genomic_DNA"/>
</dbReference>